<evidence type="ECO:0000313" key="2">
    <source>
        <dbReference type="EMBL" id="GAA0140822.1"/>
    </source>
</evidence>
<dbReference type="Proteomes" id="UP001454036">
    <property type="component" value="Unassembled WGS sequence"/>
</dbReference>
<name>A0AAV3NPK4_LITER</name>
<reference evidence="2 3" key="1">
    <citation type="submission" date="2024-01" db="EMBL/GenBank/DDBJ databases">
        <title>The complete chloroplast genome sequence of Lithospermum erythrorhizon: insights into the phylogenetic relationship among Boraginaceae species and the maternal lineages of purple gromwells.</title>
        <authorList>
            <person name="Okada T."/>
            <person name="Watanabe K."/>
        </authorList>
    </citation>
    <scope>NUCLEOTIDE SEQUENCE [LARGE SCALE GENOMIC DNA]</scope>
</reference>
<gene>
    <name evidence="2" type="ORF">LIER_42628</name>
</gene>
<dbReference type="AlphaFoldDB" id="A0AAV3NPK4"/>
<accession>A0AAV3NPK4</accession>
<protein>
    <submittedName>
        <fullName evidence="2">Uncharacterized protein</fullName>
    </submittedName>
</protein>
<feature type="compositionally biased region" description="Low complexity" evidence="1">
    <location>
        <begin position="86"/>
        <end position="104"/>
    </location>
</feature>
<evidence type="ECO:0000256" key="1">
    <source>
        <dbReference type="SAM" id="MobiDB-lite"/>
    </source>
</evidence>
<organism evidence="2 3">
    <name type="scientific">Lithospermum erythrorhizon</name>
    <name type="common">Purple gromwell</name>
    <name type="synonym">Lithospermum officinale var. erythrorhizon</name>
    <dbReference type="NCBI Taxonomy" id="34254"/>
    <lineage>
        <taxon>Eukaryota</taxon>
        <taxon>Viridiplantae</taxon>
        <taxon>Streptophyta</taxon>
        <taxon>Embryophyta</taxon>
        <taxon>Tracheophyta</taxon>
        <taxon>Spermatophyta</taxon>
        <taxon>Magnoliopsida</taxon>
        <taxon>eudicotyledons</taxon>
        <taxon>Gunneridae</taxon>
        <taxon>Pentapetalae</taxon>
        <taxon>asterids</taxon>
        <taxon>lamiids</taxon>
        <taxon>Boraginales</taxon>
        <taxon>Boraginaceae</taxon>
        <taxon>Boraginoideae</taxon>
        <taxon>Lithospermeae</taxon>
        <taxon>Lithospermum</taxon>
    </lineage>
</organism>
<sequence>MENDNEGSGTVTLEQDFSSTIMADFPSASAYYQCLKNLVDQLKNVGAPVANTSPKKLTNFHHLSNGEIRHRPAHRSANPPTSLPSAQEYAPQAATQQAPQQSSA</sequence>
<keyword evidence="3" id="KW-1185">Reference proteome</keyword>
<dbReference type="EMBL" id="BAABME010030335">
    <property type="protein sequence ID" value="GAA0140822.1"/>
    <property type="molecule type" value="Genomic_DNA"/>
</dbReference>
<feature type="region of interest" description="Disordered" evidence="1">
    <location>
        <begin position="50"/>
        <end position="104"/>
    </location>
</feature>
<evidence type="ECO:0000313" key="3">
    <source>
        <dbReference type="Proteomes" id="UP001454036"/>
    </source>
</evidence>
<proteinExistence type="predicted"/>
<comment type="caution">
    <text evidence="2">The sequence shown here is derived from an EMBL/GenBank/DDBJ whole genome shotgun (WGS) entry which is preliminary data.</text>
</comment>